<dbReference type="AlphaFoldDB" id="A0AAN9LNQ9"/>
<comment type="caution">
    <text evidence="1">The sequence shown here is derived from an EMBL/GenBank/DDBJ whole genome shotgun (WGS) entry which is preliminary data.</text>
</comment>
<organism evidence="1 2">
    <name type="scientific">Canavalia gladiata</name>
    <name type="common">Sword bean</name>
    <name type="synonym">Dolichos gladiatus</name>
    <dbReference type="NCBI Taxonomy" id="3824"/>
    <lineage>
        <taxon>Eukaryota</taxon>
        <taxon>Viridiplantae</taxon>
        <taxon>Streptophyta</taxon>
        <taxon>Embryophyta</taxon>
        <taxon>Tracheophyta</taxon>
        <taxon>Spermatophyta</taxon>
        <taxon>Magnoliopsida</taxon>
        <taxon>eudicotyledons</taxon>
        <taxon>Gunneridae</taxon>
        <taxon>Pentapetalae</taxon>
        <taxon>rosids</taxon>
        <taxon>fabids</taxon>
        <taxon>Fabales</taxon>
        <taxon>Fabaceae</taxon>
        <taxon>Papilionoideae</taxon>
        <taxon>50 kb inversion clade</taxon>
        <taxon>NPAAA clade</taxon>
        <taxon>indigoferoid/millettioid clade</taxon>
        <taxon>Phaseoleae</taxon>
        <taxon>Canavalia</taxon>
    </lineage>
</organism>
<dbReference type="EMBL" id="JAYMYQ010000004">
    <property type="protein sequence ID" value="KAK7339435.1"/>
    <property type="molecule type" value="Genomic_DNA"/>
</dbReference>
<evidence type="ECO:0000313" key="1">
    <source>
        <dbReference type="EMBL" id="KAK7339435.1"/>
    </source>
</evidence>
<keyword evidence="2" id="KW-1185">Reference proteome</keyword>
<proteinExistence type="predicted"/>
<dbReference type="PROSITE" id="PS51257">
    <property type="entry name" value="PROKAR_LIPOPROTEIN"/>
    <property type="match status" value="1"/>
</dbReference>
<evidence type="ECO:0000313" key="2">
    <source>
        <dbReference type="Proteomes" id="UP001367508"/>
    </source>
</evidence>
<dbReference type="Proteomes" id="UP001367508">
    <property type="component" value="Unassembled WGS sequence"/>
</dbReference>
<sequence>MDHLDRSHAHFIFISFLHAFAGCVRAWGMNVELAKEGLVLEWPCQRTPGYFYELPECVTLHEGILSLYFPAPVSRLVPCFYASSRGLQVLDYSLHDLESSGIRRLSPFTCIVLG</sequence>
<gene>
    <name evidence="1" type="ORF">VNO77_20100</name>
</gene>
<protein>
    <submittedName>
        <fullName evidence="1">Uncharacterized protein</fullName>
    </submittedName>
</protein>
<accession>A0AAN9LNQ9</accession>
<reference evidence="1 2" key="1">
    <citation type="submission" date="2024-01" db="EMBL/GenBank/DDBJ databases">
        <title>The genomes of 5 underutilized Papilionoideae crops provide insights into root nodulation and disease resistanc.</title>
        <authorList>
            <person name="Jiang F."/>
        </authorList>
    </citation>
    <scope>NUCLEOTIDE SEQUENCE [LARGE SCALE GENOMIC DNA]</scope>
    <source>
        <strain evidence="1">LVBAO_FW01</strain>
        <tissue evidence="1">Leaves</tissue>
    </source>
</reference>
<name>A0AAN9LNQ9_CANGL</name>